<gene>
    <name evidence="1" type="ORF">METZ01_LOCUS63919</name>
</gene>
<sequence length="169" mass="19056">MVWRLNDEAFDLTLSTARFTDLDVNNEAITFVRRRSRELFAGNASKGRVIASNIAFAAAVLGAEHVDINEDTDWWIVASETDWMYPRPPSFNDCLELFDRIVPFPEQGPTSHRPEIYAAAYAEHAYVQREGVVTTLVGPPVTPPEPHQSIIPPWCTNVLAFRTDRISDP</sequence>
<accession>A0A381T4F8</accession>
<organism evidence="1">
    <name type="scientific">marine metagenome</name>
    <dbReference type="NCBI Taxonomy" id="408172"/>
    <lineage>
        <taxon>unclassified sequences</taxon>
        <taxon>metagenomes</taxon>
        <taxon>ecological metagenomes</taxon>
    </lineage>
</organism>
<dbReference type="EMBL" id="UINC01004009">
    <property type="protein sequence ID" value="SVA11065.1"/>
    <property type="molecule type" value="Genomic_DNA"/>
</dbReference>
<evidence type="ECO:0000313" key="1">
    <source>
        <dbReference type="EMBL" id="SVA11065.1"/>
    </source>
</evidence>
<protein>
    <submittedName>
        <fullName evidence="1">Uncharacterized protein</fullName>
    </submittedName>
</protein>
<dbReference type="AlphaFoldDB" id="A0A381T4F8"/>
<name>A0A381T4F8_9ZZZZ</name>
<reference evidence="1" key="1">
    <citation type="submission" date="2018-05" db="EMBL/GenBank/DDBJ databases">
        <authorList>
            <person name="Lanie J.A."/>
            <person name="Ng W.-L."/>
            <person name="Kazmierczak K.M."/>
            <person name="Andrzejewski T.M."/>
            <person name="Davidsen T.M."/>
            <person name="Wayne K.J."/>
            <person name="Tettelin H."/>
            <person name="Glass J.I."/>
            <person name="Rusch D."/>
            <person name="Podicherti R."/>
            <person name="Tsui H.-C.T."/>
            <person name="Winkler M.E."/>
        </authorList>
    </citation>
    <scope>NUCLEOTIDE SEQUENCE</scope>
</reference>
<proteinExistence type="predicted"/>